<dbReference type="PROSITE" id="PS50923">
    <property type="entry name" value="SUSHI"/>
    <property type="match status" value="1"/>
</dbReference>
<evidence type="ECO:0000256" key="3">
    <source>
        <dbReference type="ARBA" id="ARBA00022729"/>
    </source>
</evidence>
<dbReference type="Proteomes" id="UP000261660">
    <property type="component" value="Unplaced"/>
</dbReference>
<dbReference type="SUPFAM" id="SSF57535">
    <property type="entry name" value="Complement control module/SCR domain"/>
    <property type="match status" value="2"/>
</dbReference>
<dbReference type="SMART" id="SM00032">
    <property type="entry name" value="CCP"/>
    <property type="match status" value="1"/>
</dbReference>
<feature type="domain" description="Sushi" evidence="6">
    <location>
        <begin position="66"/>
        <end position="124"/>
    </location>
</feature>
<name>A0A3Q3LDB8_9LABR</name>
<dbReference type="InterPro" id="IPR051503">
    <property type="entry name" value="ComplSys_Reg/VirEntry_Med"/>
</dbReference>
<dbReference type="InParanoid" id="A0A3Q3LDB8"/>
<evidence type="ECO:0000256" key="4">
    <source>
        <dbReference type="ARBA" id="ARBA00023157"/>
    </source>
</evidence>
<organism evidence="7 8">
    <name type="scientific">Labrus bergylta</name>
    <name type="common">ballan wrasse</name>
    <dbReference type="NCBI Taxonomy" id="56723"/>
    <lineage>
        <taxon>Eukaryota</taxon>
        <taxon>Metazoa</taxon>
        <taxon>Chordata</taxon>
        <taxon>Craniata</taxon>
        <taxon>Vertebrata</taxon>
        <taxon>Euteleostomi</taxon>
        <taxon>Actinopterygii</taxon>
        <taxon>Neopterygii</taxon>
        <taxon>Teleostei</taxon>
        <taxon>Neoteleostei</taxon>
        <taxon>Acanthomorphata</taxon>
        <taxon>Eupercaria</taxon>
        <taxon>Labriformes</taxon>
        <taxon>Labridae</taxon>
        <taxon>Labrus</taxon>
    </lineage>
</organism>
<dbReference type="GeneTree" id="ENSGT00940000174597"/>
<dbReference type="InterPro" id="IPR000436">
    <property type="entry name" value="Sushi_SCR_CCP_dom"/>
</dbReference>
<dbReference type="Pfam" id="PF00084">
    <property type="entry name" value="Sushi"/>
    <property type="match status" value="1"/>
</dbReference>
<sequence length="181" mass="20941">SLLQKLPPNLVMSRSVYGHHQEHKLQCSNHRDNTWFYINVKYECVYYPFKPCKITSKLKTTHRMPTGCLWPLPLADGDVKESLKPLYRHNERVEYVCQRFYTMDGNPYRTCNNGEWTGNMRCLKPCTVASESLSKHSTQEKLYLSHNDVVTFSCTVGRRPGTSMNMRPACNDGEIDLPSCQ</sequence>
<evidence type="ECO:0000256" key="5">
    <source>
        <dbReference type="PROSITE-ProRule" id="PRU00302"/>
    </source>
</evidence>
<evidence type="ECO:0000256" key="1">
    <source>
        <dbReference type="ARBA" id="ARBA00004328"/>
    </source>
</evidence>
<dbReference type="PANTHER" id="PTHR45785:SF2">
    <property type="entry name" value="COMPLEMENT FACTOR H-RELATED"/>
    <property type="match status" value="1"/>
</dbReference>
<keyword evidence="4 5" id="KW-1015">Disulfide bond</keyword>
<dbReference type="CDD" id="cd00033">
    <property type="entry name" value="CCP"/>
    <property type="match status" value="1"/>
</dbReference>
<evidence type="ECO:0000313" key="7">
    <source>
        <dbReference type="Ensembl" id="ENSLBEP00000006925.1"/>
    </source>
</evidence>
<dbReference type="Gene3D" id="2.10.70.10">
    <property type="entry name" value="Complement Module, domain 1"/>
    <property type="match status" value="2"/>
</dbReference>
<comment type="caution">
    <text evidence="5">Lacks conserved residue(s) required for the propagation of feature annotation.</text>
</comment>
<reference evidence="7" key="1">
    <citation type="submission" date="2025-08" db="UniProtKB">
        <authorList>
            <consortium name="Ensembl"/>
        </authorList>
    </citation>
    <scope>IDENTIFICATION</scope>
</reference>
<comment type="subcellular location">
    <subcellularLocation>
        <location evidence="1">Virion</location>
    </subcellularLocation>
</comment>
<keyword evidence="2 5" id="KW-0768">Sushi</keyword>
<keyword evidence="8" id="KW-1185">Reference proteome</keyword>
<accession>A0A3Q3LDB8</accession>
<dbReference type="Ensembl" id="ENSLBET00000007277.1">
    <property type="protein sequence ID" value="ENSLBEP00000006925.1"/>
    <property type="gene ID" value="ENSLBEG00000005360.1"/>
</dbReference>
<evidence type="ECO:0000256" key="2">
    <source>
        <dbReference type="ARBA" id="ARBA00022659"/>
    </source>
</evidence>
<keyword evidence="3" id="KW-0732">Signal</keyword>
<dbReference type="InterPro" id="IPR035976">
    <property type="entry name" value="Sushi/SCR/CCP_sf"/>
</dbReference>
<evidence type="ECO:0000259" key="6">
    <source>
        <dbReference type="PROSITE" id="PS50923"/>
    </source>
</evidence>
<protein>
    <recommendedName>
        <fullName evidence="6">Sushi domain-containing protein</fullName>
    </recommendedName>
</protein>
<dbReference type="PANTHER" id="PTHR45785">
    <property type="entry name" value="COMPLEMENT FACTOR H-RELATED"/>
    <property type="match status" value="1"/>
</dbReference>
<dbReference type="AlphaFoldDB" id="A0A3Q3LDB8"/>
<evidence type="ECO:0000313" key="8">
    <source>
        <dbReference type="Proteomes" id="UP000261660"/>
    </source>
</evidence>
<reference evidence="7" key="2">
    <citation type="submission" date="2025-09" db="UniProtKB">
        <authorList>
            <consortium name="Ensembl"/>
        </authorList>
    </citation>
    <scope>IDENTIFICATION</scope>
</reference>
<feature type="disulfide bond" evidence="5">
    <location>
        <begin position="68"/>
        <end position="111"/>
    </location>
</feature>
<proteinExistence type="predicted"/>